<protein>
    <submittedName>
        <fullName evidence="2">Uncharacterized protein</fullName>
    </submittedName>
</protein>
<evidence type="ECO:0000313" key="1">
    <source>
        <dbReference type="Proteomes" id="UP000887574"/>
    </source>
</evidence>
<reference evidence="2" key="1">
    <citation type="submission" date="2022-11" db="UniProtKB">
        <authorList>
            <consortium name="WormBaseParasite"/>
        </authorList>
    </citation>
    <scope>IDENTIFICATION</scope>
</reference>
<name>A0A915DZ74_9BILA</name>
<organism evidence="1 2">
    <name type="scientific">Ditylenchus dipsaci</name>
    <dbReference type="NCBI Taxonomy" id="166011"/>
    <lineage>
        <taxon>Eukaryota</taxon>
        <taxon>Metazoa</taxon>
        <taxon>Ecdysozoa</taxon>
        <taxon>Nematoda</taxon>
        <taxon>Chromadorea</taxon>
        <taxon>Rhabditida</taxon>
        <taxon>Tylenchina</taxon>
        <taxon>Tylenchomorpha</taxon>
        <taxon>Sphaerularioidea</taxon>
        <taxon>Anguinidae</taxon>
        <taxon>Anguininae</taxon>
        <taxon>Ditylenchus</taxon>
    </lineage>
</organism>
<sequence length="166" mass="19181">MRMPKANRVLRCYREGQVVSGIAHPRKKFRPKKLILNCACGFKHQEFVDLKPRTPLECLMSLFEIREQKLDLRQDNLKNLDKILGLHAEDIQLNINIKEFNCMPDCPNYSAVKPSRVEVVKLMLNSNWCDSDDGEPYEKYPTAEGSTCFLMSCLPALISKCSRSEW</sequence>
<evidence type="ECO:0000313" key="2">
    <source>
        <dbReference type="WBParaSite" id="jg24498"/>
    </source>
</evidence>
<dbReference type="WBParaSite" id="jg24498">
    <property type="protein sequence ID" value="jg24498"/>
    <property type="gene ID" value="jg24498"/>
</dbReference>
<keyword evidence="1" id="KW-1185">Reference proteome</keyword>
<dbReference type="AlphaFoldDB" id="A0A915DZ74"/>
<dbReference type="Proteomes" id="UP000887574">
    <property type="component" value="Unplaced"/>
</dbReference>
<accession>A0A915DZ74</accession>
<proteinExistence type="predicted"/>